<evidence type="ECO:0000256" key="1">
    <source>
        <dbReference type="SAM" id="SignalP"/>
    </source>
</evidence>
<dbReference type="Pfam" id="PF07995">
    <property type="entry name" value="GSDH"/>
    <property type="match status" value="1"/>
</dbReference>
<evidence type="ECO:0000313" key="3">
    <source>
        <dbReference type="EMBL" id="MBB6208698.1"/>
    </source>
</evidence>
<name>A0A7X0DK87_NOVIT</name>
<dbReference type="InterPro" id="IPR011041">
    <property type="entry name" value="Quinoprot_gluc/sorb_DH_b-prop"/>
</dbReference>
<proteinExistence type="predicted"/>
<feature type="chain" id="PRO_5031215828" evidence="1">
    <location>
        <begin position="37"/>
        <end position="413"/>
    </location>
</feature>
<dbReference type="Gene3D" id="2.120.10.30">
    <property type="entry name" value="TolB, C-terminal domain"/>
    <property type="match status" value="1"/>
</dbReference>
<evidence type="ECO:0000259" key="2">
    <source>
        <dbReference type="Pfam" id="PF07995"/>
    </source>
</evidence>
<feature type="signal peptide" evidence="1">
    <location>
        <begin position="1"/>
        <end position="36"/>
    </location>
</feature>
<dbReference type="AlphaFoldDB" id="A0A7X0DK87"/>
<evidence type="ECO:0000313" key="4">
    <source>
        <dbReference type="Proteomes" id="UP000544872"/>
    </source>
</evidence>
<organism evidence="3 4">
    <name type="scientific">Novispirillum itersonii</name>
    <name type="common">Aquaspirillum itersonii</name>
    <dbReference type="NCBI Taxonomy" id="189"/>
    <lineage>
        <taxon>Bacteria</taxon>
        <taxon>Pseudomonadati</taxon>
        <taxon>Pseudomonadota</taxon>
        <taxon>Alphaproteobacteria</taxon>
        <taxon>Rhodospirillales</taxon>
        <taxon>Novispirillaceae</taxon>
        <taxon>Novispirillum</taxon>
    </lineage>
</organism>
<dbReference type="EMBL" id="JACIIX010000001">
    <property type="protein sequence ID" value="MBB6208698.1"/>
    <property type="molecule type" value="Genomic_DNA"/>
</dbReference>
<dbReference type="PANTHER" id="PTHR19328:SF75">
    <property type="entry name" value="ALDOSE SUGAR DEHYDROGENASE YLII"/>
    <property type="match status" value="1"/>
</dbReference>
<dbReference type="RefSeq" id="WP_184259911.1">
    <property type="nucleotide sequence ID" value="NZ_JACIIX010000001.1"/>
</dbReference>
<dbReference type="SUPFAM" id="SSF50952">
    <property type="entry name" value="Soluble quinoprotein glucose dehydrogenase"/>
    <property type="match status" value="1"/>
</dbReference>
<comment type="caution">
    <text evidence="3">The sequence shown here is derived from an EMBL/GenBank/DDBJ whole genome shotgun (WGS) entry which is preliminary data.</text>
</comment>
<dbReference type="Proteomes" id="UP000544872">
    <property type="component" value="Unassembled WGS sequence"/>
</dbReference>
<reference evidence="3 4" key="1">
    <citation type="submission" date="2020-08" db="EMBL/GenBank/DDBJ databases">
        <title>Genomic Encyclopedia of Type Strains, Phase IV (KMG-IV): sequencing the most valuable type-strain genomes for metagenomic binning, comparative biology and taxonomic classification.</title>
        <authorList>
            <person name="Goeker M."/>
        </authorList>
    </citation>
    <scope>NUCLEOTIDE SEQUENCE [LARGE SCALE GENOMIC DNA]</scope>
    <source>
        <strain evidence="3 4">DSM 11590</strain>
    </source>
</reference>
<dbReference type="InterPro" id="IPR012938">
    <property type="entry name" value="Glc/Sorbosone_DH"/>
</dbReference>
<keyword evidence="1" id="KW-0732">Signal</keyword>
<sequence length="413" mass="43931">MPILLPFLPQPSPSRPVLSAAMVAAALLLLPAAATAADFNDALPNAAAQRPAFPGQTRAPVIADTTRLQRTVVARGLEHPWGMAELPDGGWLVTERPGRLRLVRADGSLSAPILGLPAVEATGQGGLLDVAVRDDFATSLRVWWSYAEPRGAEGNGTAVATGTLSADATRLTDVRVIFRQTPAWRSSLHFGSRLVFDRDGGLFVTTGERSDRAARPLAQDPATLLGKVVRIHPDGGPMQADPAFPGGLPEVWSIGHRNVQGATLAPDGTLWTVEHGPRGGDELNHPQRGKNYGWPVITYGQEYSGNPVGTGTTAQAGMEQPVYYWDPVIAPGGMAFYTADRIPGWRNSLLIAGLGAQALVRLTLDPVSKLVTGEARYFDGTARIRDVTVARDGAVMLLTDEDDGALIRVDLAR</sequence>
<keyword evidence="4" id="KW-1185">Reference proteome</keyword>
<protein>
    <submittedName>
        <fullName evidence="3">Glucose/arabinose dehydrogenase</fullName>
    </submittedName>
</protein>
<dbReference type="PANTHER" id="PTHR19328">
    <property type="entry name" value="HEDGEHOG-INTERACTING PROTEIN"/>
    <property type="match status" value="1"/>
</dbReference>
<dbReference type="InterPro" id="IPR011042">
    <property type="entry name" value="6-blade_b-propeller_TolB-like"/>
</dbReference>
<feature type="domain" description="Glucose/Sorbosone dehydrogenase" evidence="2">
    <location>
        <begin position="77"/>
        <end position="408"/>
    </location>
</feature>
<accession>A0A7X0DK87</accession>
<gene>
    <name evidence="3" type="ORF">FHS48_000079</name>
</gene>